<dbReference type="InterPro" id="IPR025555">
    <property type="entry name" value="YppG"/>
</dbReference>
<proteinExistence type="predicted"/>
<reference evidence="1 2" key="1">
    <citation type="submission" date="2023-07" db="EMBL/GenBank/DDBJ databases">
        <title>Genomic Encyclopedia of Type Strains, Phase IV (KMG-IV): sequencing the most valuable type-strain genomes for metagenomic binning, comparative biology and taxonomic classification.</title>
        <authorList>
            <person name="Goeker M."/>
        </authorList>
    </citation>
    <scope>NUCLEOTIDE SEQUENCE [LARGE SCALE GENOMIC DNA]</scope>
    <source>
        <strain evidence="1 2">DSM 16460</strain>
    </source>
</reference>
<comment type="caution">
    <text evidence="1">The sequence shown here is derived from an EMBL/GenBank/DDBJ whole genome shotgun (WGS) entry which is preliminary data.</text>
</comment>
<evidence type="ECO:0000313" key="2">
    <source>
        <dbReference type="Proteomes" id="UP001224359"/>
    </source>
</evidence>
<keyword evidence="2" id="KW-1185">Reference proteome</keyword>
<sequence length="95" mass="11175">MSPNVYNGWQSPVVYYYDPTVYAEWGYHTQMEAPYLPNDSMVSTNQMEWLWHYFQKEDGELDLDKVLKTLGQVVHLSQQVTPIVKTLSTFVRPNE</sequence>
<protein>
    <submittedName>
        <fullName evidence="1">Uncharacterized protein</fullName>
    </submittedName>
</protein>
<dbReference type="RefSeq" id="WP_306975547.1">
    <property type="nucleotide sequence ID" value="NZ_JAUSTQ010000004.1"/>
</dbReference>
<gene>
    <name evidence="1" type="ORF">J2S77_001195</name>
</gene>
<organism evidence="1 2">
    <name type="scientific">Alkalibacillus salilacus</name>
    <dbReference type="NCBI Taxonomy" id="284582"/>
    <lineage>
        <taxon>Bacteria</taxon>
        <taxon>Bacillati</taxon>
        <taxon>Bacillota</taxon>
        <taxon>Bacilli</taxon>
        <taxon>Bacillales</taxon>
        <taxon>Bacillaceae</taxon>
        <taxon>Alkalibacillus</taxon>
    </lineage>
</organism>
<dbReference type="EMBL" id="JAUSTQ010000004">
    <property type="protein sequence ID" value="MDQ0159231.1"/>
    <property type="molecule type" value="Genomic_DNA"/>
</dbReference>
<evidence type="ECO:0000313" key="1">
    <source>
        <dbReference type="EMBL" id="MDQ0159231.1"/>
    </source>
</evidence>
<name>A0ABT9VE34_9BACI</name>
<accession>A0ABT9VE34</accession>
<dbReference type="Proteomes" id="UP001224359">
    <property type="component" value="Unassembled WGS sequence"/>
</dbReference>
<dbReference type="Pfam" id="PF14179">
    <property type="entry name" value="YppG"/>
    <property type="match status" value="1"/>
</dbReference>